<name>W2Q2E3_PHYN3</name>
<proteinExistence type="predicted"/>
<sequence length="127" mass="14387">MWAKVMAWWFLAPRGGMLERYKRENFFLSESAERLCLANCALCSCAMTSQPSRQRLRTSCNIPMDSASVKPSPRRCTCAPSRRFTSVSMTSCGEKRAAIILNLGGAFENEWVDQNFALNLVVSFRYV</sequence>
<dbReference type="VEuPathDB" id="FungiDB:PPTG_23253"/>
<evidence type="ECO:0000313" key="2">
    <source>
        <dbReference type="Proteomes" id="UP000018817"/>
    </source>
</evidence>
<dbReference type="GeneID" id="20191852"/>
<protein>
    <submittedName>
        <fullName evidence="1">Uncharacterized protein</fullName>
    </submittedName>
</protein>
<gene>
    <name evidence="1" type="ORF">PPTG_23253</name>
</gene>
<evidence type="ECO:0000313" key="1">
    <source>
        <dbReference type="EMBL" id="ETN07333.1"/>
    </source>
</evidence>
<dbReference type="RefSeq" id="XP_008907709.1">
    <property type="nucleotide sequence ID" value="XM_008909461.1"/>
</dbReference>
<organism evidence="1 2">
    <name type="scientific">Phytophthora nicotianae (strain INRA-310)</name>
    <name type="common">Phytophthora parasitica</name>
    <dbReference type="NCBI Taxonomy" id="761204"/>
    <lineage>
        <taxon>Eukaryota</taxon>
        <taxon>Sar</taxon>
        <taxon>Stramenopiles</taxon>
        <taxon>Oomycota</taxon>
        <taxon>Peronosporomycetes</taxon>
        <taxon>Peronosporales</taxon>
        <taxon>Peronosporaceae</taxon>
        <taxon>Phytophthora</taxon>
    </lineage>
</organism>
<accession>W2Q2E3</accession>
<dbReference type="Proteomes" id="UP000018817">
    <property type="component" value="Unassembled WGS sequence"/>
</dbReference>
<dbReference type="AlphaFoldDB" id="W2Q2E3"/>
<dbReference type="EMBL" id="KI669593">
    <property type="protein sequence ID" value="ETN07333.1"/>
    <property type="molecule type" value="Genomic_DNA"/>
</dbReference>
<reference evidence="1 2" key="2">
    <citation type="submission" date="2013-11" db="EMBL/GenBank/DDBJ databases">
        <title>The Genome Sequence of Phytophthora parasitica INRA-310.</title>
        <authorList>
            <consortium name="The Broad Institute Genomics Platform"/>
            <person name="Russ C."/>
            <person name="Tyler B."/>
            <person name="Panabieres F."/>
            <person name="Shan W."/>
            <person name="Tripathy S."/>
            <person name="Grunwald N."/>
            <person name="Machado M."/>
            <person name="Johnson C.S."/>
            <person name="Arredondo F."/>
            <person name="Hong C."/>
            <person name="Coffey M."/>
            <person name="Young S.K."/>
            <person name="Zeng Q."/>
            <person name="Gargeya S."/>
            <person name="Fitzgerald M."/>
            <person name="Abouelleil A."/>
            <person name="Alvarado L."/>
            <person name="Chapman S.B."/>
            <person name="Gainer-Dewar J."/>
            <person name="Goldberg J."/>
            <person name="Griggs A."/>
            <person name="Gujja S."/>
            <person name="Hansen M."/>
            <person name="Howarth C."/>
            <person name="Imamovic A."/>
            <person name="Ireland A."/>
            <person name="Larimer J."/>
            <person name="McCowan C."/>
            <person name="Murphy C."/>
            <person name="Pearson M."/>
            <person name="Poon T.W."/>
            <person name="Priest M."/>
            <person name="Roberts A."/>
            <person name="Saif S."/>
            <person name="Shea T."/>
            <person name="Sykes S."/>
            <person name="Wortman J."/>
            <person name="Nusbaum C."/>
            <person name="Birren B."/>
        </authorList>
    </citation>
    <scope>NUCLEOTIDE SEQUENCE [LARGE SCALE GENOMIC DNA]</scope>
    <source>
        <strain evidence="1 2">INRA-310</strain>
    </source>
</reference>
<reference evidence="2" key="1">
    <citation type="submission" date="2011-12" db="EMBL/GenBank/DDBJ databases">
        <authorList>
            <consortium name="The Broad Institute Genome Sequencing Platform"/>
            <person name="Russ C."/>
            <person name="Tyler B."/>
            <person name="Panabieres F."/>
            <person name="Shan W."/>
            <person name="Tripathy S."/>
            <person name="Grunwald N."/>
            <person name="Machado M."/>
            <person name="Young S.K."/>
            <person name="Zeng Q."/>
            <person name="Gargeya S."/>
            <person name="Fitzgerald M."/>
            <person name="Haas B."/>
            <person name="Abouelleil A."/>
            <person name="Alvarado L."/>
            <person name="Arachchi H.M."/>
            <person name="Berlin A."/>
            <person name="Chapman S.B."/>
            <person name="Gearin G."/>
            <person name="Goldberg J."/>
            <person name="Griggs A."/>
            <person name="Gujja S."/>
            <person name="Hansen M."/>
            <person name="Heiman D."/>
            <person name="Howarth C."/>
            <person name="Larimer J."/>
            <person name="Lui A."/>
            <person name="MacDonald P.J.P."/>
            <person name="McCowen C."/>
            <person name="Montmayeur A."/>
            <person name="Murphy C."/>
            <person name="Neiman D."/>
            <person name="Pearson M."/>
            <person name="Priest M."/>
            <person name="Roberts A."/>
            <person name="Saif S."/>
            <person name="Shea T."/>
            <person name="Sisk P."/>
            <person name="Stolte C."/>
            <person name="Sykes S."/>
            <person name="Wortman J."/>
            <person name="Nusbaum C."/>
            <person name="Birren B."/>
        </authorList>
    </citation>
    <scope>NUCLEOTIDE SEQUENCE [LARGE SCALE GENOMIC DNA]</scope>
    <source>
        <strain evidence="2">INRA-310</strain>
    </source>
</reference>